<feature type="compositionally biased region" description="Acidic residues" evidence="6">
    <location>
        <begin position="170"/>
        <end position="184"/>
    </location>
</feature>
<feature type="transmembrane region" description="Helical" evidence="7">
    <location>
        <begin position="239"/>
        <end position="261"/>
    </location>
</feature>
<dbReference type="Pfam" id="PF09402">
    <property type="entry name" value="MSC"/>
    <property type="match status" value="1"/>
</dbReference>
<comment type="subcellular location">
    <subcellularLocation>
        <location evidence="1">Nucleus membrane</location>
    </subcellularLocation>
</comment>
<evidence type="ECO:0000256" key="6">
    <source>
        <dbReference type="SAM" id="MobiDB-lite"/>
    </source>
</evidence>
<feature type="compositionally biased region" description="Basic and acidic residues" evidence="6">
    <location>
        <begin position="94"/>
        <end position="104"/>
    </location>
</feature>
<dbReference type="OrthoDB" id="2503928at2759"/>
<dbReference type="AlphaFoldDB" id="A0A367JT82"/>
<dbReference type="GO" id="GO:0003682">
    <property type="term" value="F:chromatin binding"/>
    <property type="evidence" value="ECO:0007669"/>
    <property type="project" value="InterPro"/>
</dbReference>
<organism evidence="9 10">
    <name type="scientific">Rhizopus stolonifer</name>
    <name type="common">Rhizopus nigricans</name>
    <dbReference type="NCBI Taxonomy" id="4846"/>
    <lineage>
        <taxon>Eukaryota</taxon>
        <taxon>Fungi</taxon>
        <taxon>Fungi incertae sedis</taxon>
        <taxon>Mucoromycota</taxon>
        <taxon>Mucoromycotina</taxon>
        <taxon>Mucoromycetes</taxon>
        <taxon>Mucorales</taxon>
        <taxon>Mucorineae</taxon>
        <taxon>Rhizopodaceae</taxon>
        <taxon>Rhizopus</taxon>
    </lineage>
</organism>
<feature type="non-terminal residue" evidence="9">
    <location>
        <position position="418"/>
    </location>
</feature>
<evidence type="ECO:0000256" key="5">
    <source>
        <dbReference type="ARBA" id="ARBA00023242"/>
    </source>
</evidence>
<evidence type="ECO:0000313" key="10">
    <source>
        <dbReference type="Proteomes" id="UP000253551"/>
    </source>
</evidence>
<dbReference type="EMBL" id="PJQM01002736">
    <property type="protein sequence ID" value="RCH93147.1"/>
    <property type="molecule type" value="Genomic_DNA"/>
</dbReference>
<feature type="region of interest" description="Disordered" evidence="6">
    <location>
        <begin position="94"/>
        <end position="184"/>
    </location>
</feature>
<evidence type="ECO:0000256" key="7">
    <source>
        <dbReference type="SAM" id="Phobius"/>
    </source>
</evidence>
<keyword evidence="4 7" id="KW-0472">Membrane</keyword>
<reference evidence="9 10" key="1">
    <citation type="journal article" date="2018" name="G3 (Bethesda)">
        <title>Phylogenetic and Phylogenomic Definition of Rhizopus Species.</title>
        <authorList>
            <person name="Gryganskyi A.P."/>
            <person name="Golan J."/>
            <person name="Dolatabadi S."/>
            <person name="Mondo S."/>
            <person name="Robb S."/>
            <person name="Idnurm A."/>
            <person name="Muszewska A."/>
            <person name="Steczkiewicz K."/>
            <person name="Masonjones S."/>
            <person name="Liao H.L."/>
            <person name="Gajdeczka M.T."/>
            <person name="Anike F."/>
            <person name="Vuek A."/>
            <person name="Anishchenko I.M."/>
            <person name="Voigt K."/>
            <person name="de Hoog G.S."/>
            <person name="Smith M.E."/>
            <person name="Heitman J."/>
            <person name="Vilgalys R."/>
            <person name="Stajich J.E."/>
        </authorList>
    </citation>
    <scope>NUCLEOTIDE SEQUENCE [LARGE SCALE GENOMIC DNA]</scope>
    <source>
        <strain evidence="9 10">LSU 92-RS-03</strain>
    </source>
</reference>
<keyword evidence="5" id="KW-0539">Nucleus</keyword>
<evidence type="ECO:0000256" key="2">
    <source>
        <dbReference type="ARBA" id="ARBA00022692"/>
    </source>
</evidence>
<dbReference type="PANTHER" id="PTHR47808">
    <property type="entry name" value="INNER NUCLEAR MEMBRANE PROTEIN HEH2-RELATED"/>
    <property type="match status" value="1"/>
</dbReference>
<feature type="compositionally biased region" description="Basic residues" evidence="6">
    <location>
        <begin position="149"/>
        <end position="158"/>
    </location>
</feature>
<dbReference type="GO" id="GO:0005637">
    <property type="term" value="C:nuclear inner membrane"/>
    <property type="evidence" value="ECO:0007669"/>
    <property type="project" value="InterPro"/>
</dbReference>
<keyword evidence="10" id="KW-1185">Reference proteome</keyword>
<dbReference type="STRING" id="4846.A0A367JT82"/>
<protein>
    <recommendedName>
        <fullName evidence="8">Man1/Src1-like C-terminal domain-containing protein</fullName>
    </recommendedName>
</protein>
<evidence type="ECO:0000256" key="3">
    <source>
        <dbReference type="ARBA" id="ARBA00022989"/>
    </source>
</evidence>
<dbReference type="InterPro" id="IPR018996">
    <property type="entry name" value="Man1/Src1-like_C"/>
</dbReference>
<gene>
    <name evidence="9" type="ORF">CU098_001406</name>
</gene>
<name>A0A367JT82_RHIST</name>
<dbReference type="GO" id="GO:0071763">
    <property type="term" value="P:nuclear membrane organization"/>
    <property type="evidence" value="ECO:0007669"/>
    <property type="project" value="TreeGrafter"/>
</dbReference>
<proteinExistence type="predicted"/>
<evidence type="ECO:0000256" key="4">
    <source>
        <dbReference type="ARBA" id="ARBA00023136"/>
    </source>
</evidence>
<accession>A0A367JT82</accession>
<sequence>MTNLPKELYYLDDNFSIRSLRKYQLKEILAAHHIPYLRSITRNDLIHLFKKHIEPRKEEIIAAYQKKQQEQPLPIEEYGRGHRAVQKPTRFEDEVKEVKKDKDGFAIPSVPKRAPFNPEDSFGESEVESTPIPRKEPKKQQQKVLVHPPKTKKPKKKVQFNPDDSFASEGSDDDYTEPIELDDEQDIGEIDKEELVLLYKDQAVPAETLAKPYPIKTRSQKLAEARQHLLLWKTILKRIGYGLCIVYMVVGIVGLSITAYARQQNGYCTNHPIHPKNVSFLFSLLPSPCIPCPDHGVCTEDELICDPLYEKKTPFYNIGHRLPIADDCIHNSVLGKYVAQVERKIKQQLAIKQGELACQHLLAHPDSTDAPVGKVLVKDVLSNIKAFVELHLPQDRIEEIMVIALSAVLEDPKIHYWE</sequence>
<keyword evidence="3 7" id="KW-1133">Transmembrane helix</keyword>
<evidence type="ECO:0000256" key="1">
    <source>
        <dbReference type="ARBA" id="ARBA00004126"/>
    </source>
</evidence>
<evidence type="ECO:0000313" key="9">
    <source>
        <dbReference type="EMBL" id="RCH93147.1"/>
    </source>
</evidence>
<feature type="domain" description="Man1/Src1-like C-terminal" evidence="8">
    <location>
        <begin position="254"/>
        <end position="417"/>
    </location>
</feature>
<dbReference type="GO" id="GO:0005783">
    <property type="term" value="C:endoplasmic reticulum"/>
    <property type="evidence" value="ECO:0007669"/>
    <property type="project" value="TreeGrafter"/>
</dbReference>
<keyword evidence="2 7" id="KW-0812">Transmembrane</keyword>
<dbReference type="InterPro" id="IPR044780">
    <property type="entry name" value="Heh2/Src1"/>
</dbReference>
<dbReference type="PANTHER" id="PTHR47808:SF2">
    <property type="entry name" value="LEM DOMAIN-CONTAINING PROTEIN 2"/>
    <property type="match status" value="1"/>
</dbReference>
<comment type="caution">
    <text evidence="9">The sequence shown here is derived from an EMBL/GenBank/DDBJ whole genome shotgun (WGS) entry which is preliminary data.</text>
</comment>
<dbReference type="Proteomes" id="UP000253551">
    <property type="component" value="Unassembled WGS sequence"/>
</dbReference>
<dbReference type="GO" id="GO:0034399">
    <property type="term" value="C:nuclear periphery"/>
    <property type="evidence" value="ECO:0007669"/>
    <property type="project" value="TreeGrafter"/>
</dbReference>
<evidence type="ECO:0000259" key="8">
    <source>
        <dbReference type="Pfam" id="PF09402"/>
    </source>
</evidence>